<dbReference type="AlphaFoldDB" id="O89002"/>
<accession>O89002</accession>
<evidence type="ECO:0000256" key="4">
    <source>
        <dbReference type="PROSITE-ProRule" id="PRU00059"/>
    </source>
</evidence>
<evidence type="ECO:0000313" key="7">
    <source>
        <dbReference type="MGI" id="MGI:1931256"/>
    </source>
</evidence>
<dbReference type="InterPro" id="IPR035914">
    <property type="entry name" value="Sperma_CUB_dom_sf"/>
</dbReference>
<dbReference type="Gene3D" id="2.60.120.290">
    <property type="entry name" value="Spermadhesin, CUB domain"/>
    <property type="match status" value="4"/>
</dbReference>
<reference evidence="6" key="1">
    <citation type="submission" date="1998-08" db="EMBL/GenBank/DDBJ databases">
        <title>Isolation of developmentally regulated genes by differential display screening of cDNA libraries.</title>
        <authorList>
            <person name="Gupta R."/>
            <person name="Thomas P.Q."/>
            <person name="Beddington R.S."/>
            <person name="Rigby P.W.J."/>
        </authorList>
    </citation>
    <scope>NUCLEOTIDE SEQUENCE</scope>
</reference>
<feature type="domain" description="CUB" evidence="5">
    <location>
        <begin position="1"/>
        <end position="62"/>
    </location>
</feature>
<proteinExistence type="evidence at transcript level"/>
<feature type="domain" description="CUB" evidence="5">
    <location>
        <begin position="184"/>
        <end position="296"/>
    </location>
</feature>
<evidence type="ECO:0000256" key="1">
    <source>
        <dbReference type="ARBA" id="ARBA00022737"/>
    </source>
</evidence>
<dbReference type="EMBL" id="AJ010338">
    <property type="protein sequence ID" value="CAA09096.1"/>
    <property type="molecule type" value="mRNA"/>
</dbReference>
<sequence>MQRTFDYVQIADGASINSYLGGRFCGSSRPAPFISSGNFLTVQFVSDISIQMRGFNATYTFVDMPCGGTYNATSMPQNTSSPQLSNIRRPFSTCTWVIEAPPHQQVQITVWKLQLPSQDCSRSSLELQDSEQTNGNQVTQFCGANYTTLPVFYSSGNYRSCLFSNLNFKQKLSNCISPMKIADCHREIHPAFGNLKNPGLASGYANNLDCSYILRAPQNHRISLFFYWFQLEDSRQCMNDFLEVRNGSSSSSPLLGKYCSNLLPNPIFSQSNELYLHFHSDDSDTHHGYEIIWASSPTGCGRTLLGNEGILTNPGFPDSYPNNTHCEWTILAPSGKALSVGFPFLSINLQVAVNKNYSSLHGPNSTPPPLDRLLDSPVGYHPFHAFIQIRVPDAQLTTLWTVLWHRHCGSTLFMLHQIGSS</sequence>
<protein>
    <recommendedName>
        <fullName evidence="5">CUB domain-containing protein</fullName>
    </recommendedName>
</protein>
<keyword evidence="3" id="KW-0325">Glycoprotein</keyword>
<dbReference type="MGI" id="MGI:1931256">
    <property type="gene designation" value="Cubn"/>
</dbReference>
<name>O89002_MOUSE</name>
<dbReference type="SUPFAM" id="SSF49854">
    <property type="entry name" value="Spermadhesin, CUB domain"/>
    <property type="match status" value="4"/>
</dbReference>
<dbReference type="CDD" id="cd00041">
    <property type="entry name" value="CUB"/>
    <property type="match status" value="4"/>
</dbReference>
<evidence type="ECO:0000259" key="5">
    <source>
        <dbReference type="PROSITE" id="PS01180"/>
    </source>
</evidence>
<evidence type="ECO:0000313" key="6">
    <source>
        <dbReference type="EMBL" id="CAA09096.1"/>
    </source>
</evidence>
<feature type="domain" description="CUB" evidence="5">
    <location>
        <begin position="66"/>
        <end position="157"/>
    </location>
</feature>
<dbReference type="SMART" id="SM00042">
    <property type="entry name" value="CUB"/>
    <property type="match status" value="3"/>
</dbReference>
<dbReference type="InterPro" id="IPR000859">
    <property type="entry name" value="CUB_dom"/>
</dbReference>
<comment type="caution">
    <text evidence="4">Lacks conserved residue(s) required for the propagation of feature annotation.</text>
</comment>
<gene>
    <name evidence="7" type="primary">Cubn</name>
</gene>
<dbReference type="PeptideAtlas" id="O89002"/>
<dbReference type="PANTHER" id="PTHR24251:SF45">
    <property type="entry name" value="METALLOENDOPEPTIDASE"/>
    <property type="match status" value="1"/>
</dbReference>
<dbReference type="PROSITE" id="PS01180">
    <property type="entry name" value="CUB"/>
    <property type="match status" value="4"/>
</dbReference>
<keyword evidence="2" id="KW-1015">Disulfide bond</keyword>
<keyword evidence="1" id="KW-0677">Repeat</keyword>
<feature type="domain" description="CUB" evidence="5">
    <location>
        <begin position="300"/>
        <end position="421"/>
    </location>
</feature>
<organism evidence="6">
    <name type="scientific">Mus musculus</name>
    <name type="common">Mouse</name>
    <dbReference type="NCBI Taxonomy" id="10090"/>
    <lineage>
        <taxon>Eukaryota</taxon>
        <taxon>Metazoa</taxon>
        <taxon>Chordata</taxon>
        <taxon>Craniata</taxon>
        <taxon>Vertebrata</taxon>
        <taxon>Euteleostomi</taxon>
        <taxon>Mammalia</taxon>
        <taxon>Eutheria</taxon>
        <taxon>Euarchontoglires</taxon>
        <taxon>Glires</taxon>
        <taxon>Rodentia</taxon>
        <taxon>Myomorpha</taxon>
        <taxon>Muroidea</taxon>
        <taxon>Muridae</taxon>
        <taxon>Murinae</taxon>
        <taxon>Mus</taxon>
        <taxon>Mus</taxon>
    </lineage>
</organism>
<dbReference type="Pfam" id="PF00431">
    <property type="entry name" value="CUB"/>
    <property type="match status" value="4"/>
</dbReference>
<dbReference type="AGR" id="MGI:1931256"/>
<dbReference type="FunFam" id="2.60.120.290:FF:000013">
    <property type="entry name" value="Membrane frizzled-related protein"/>
    <property type="match status" value="1"/>
</dbReference>
<evidence type="ECO:0000256" key="3">
    <source>
        <dbReference type="ARBA" id="ARBA00023180"/>
    </source>
</evidence>
<evidence type="ECO:0000256" key="2">
    <source>
        <dbReference type="ARBA" id="ARBA00023157"/>
    </source>
</evidence>
<dbReference type="PANTHER" id="PTHR24251">
    <property type="entry name" value="OVOCHYMASE-RELATED"/>
    <property type="match status" value="1"/>
</dbReference>